<dbReference type="Pfam" id="PF01435">
    <property type="entry name" value="Peptidase_M48"/>
    <property type="match status" value="1"/>
</dbReference>
<keyword evidence="3" id="KW-0645">Protease</keyword>
<evidence type="ECO:0000256" key="2">
    <source>
        <dbReference type="ARBA" id="ARBA00022475"/>
    </source>
</evidence>
<evidence type="ECO:0000313" key="13">
    <source>
        <dbReference type="EMBL" id="MFC7386277.1"/>
    </source>
</evidence>
<feature type="transmembrane region" description="Helical" evidence="11">
    <location>
        <begin position="337"/>
        <end position="358"/>
    </location>
</feature>
<dbReference type="EMBL" id="JBHTCG010000025">
    <property type="protein sequence ID" value="MFC7386277.1"/>
    <property type="molecule type" value="Genomic_DNA"/>
</dbReference>
<feature type="transmembrane region" description="Helical" evidence="11">
    <location>
        <begin position="487"/>
        <end position="513"/>
    </location>
</feature>
<keyword evidence="8 11" id="KW-1133">Transmembrane helix</keyword>
<evidence type="ECO:0000256" key="8">
    <source>
        <dbReference type="ARBA" id="ARBA00022989"/>
    </source>
</evidence>
<dbReference type="Gene3D" id="3.30.2010.10">
    <property type="entry name" value="Metalloproteases ('zincins'), catalytic domain"/>
    <property type="match status" value="1"/>
</dbReference>
<keyword evidence="14" id="KW-1185">Reference proteome</keyword>
<keyword evidence="10 11" id="KW-0472">Membrane</keyword>
<protein>
    <submittedName>
        <fullName evidence="13">M48 family metallopeptidase</fullName>
        <ecNumber evidence="13">3.4.24.-</ecNumber>
    </submittedName>
</protein>
<dbReference type="InterPro" id="IPR001915">
    <property type="entry name" value="Peptidase_M48"/>
</dbReference>
<evidence type="ECO:0000256" key="6">
    <source>
        <dbReference type="ARBA" id="ARBA00022801"/>
    </source>
</evidence>
<dbReference type="GO" id="GO:0016787">
    <property type="term" value="F:hydrolase activity"/>
    <property type="evidence" value="ECO:0007669"/>
    <property type="project" value="UniProtKB-KW"/>
</dbReference>
<feature type="transmembrane region" description="Helical" evidence="11">
    <location>
        <begin position="403"/>
        <end position="427"/>
    </location>
</feature>
<evidence type="ECO:0000256" key="9">
    <source>
        <dbReference type="ARBA" id="ARBA00023049"/>
    </source>
</evidence>
<proteinExistence type="predicted"/>
<keyword evidence="9" id="KW-0482">Metalloprotease</keyword>
<keyword evidence="4 11" id="KW-0812">Transmembrane</keyword>
<comment type="cofactor">
    <cofactor evidence="1">
        <name>Zn(2+)</name>
        <dbReference type="ChEBI" id="CHEBI:29105"/>
    </cofactor>
</comment>
<evidence type="ECO:0000256" key="1">
    <source>
        <dbReference type="ARBA" id="ARBA00001947"/>
    </source>
</evidence>
<dbReference type="PANTHER" id="PTHR43221:SF2">
    <property type="entry name" value="PROTEASE HTPX HOMOLOG"/>
    <property type="match status" value="1"/>
</dbReference>
<dbReference type="InterPro" id="IPR050083">
    <property type="entry name" value="HtpX_protease"/>
</dbReference>
<keyword evidence="2" id="KW-1003">Cell membrane</keyword>
<sequence length="841" mass="88861">MILLVVAAAGALFLDYVFLSDIQASTPGNPLVDRSHCAKTLGTDFQAARTGLGLAYYQCERLASMRFATIALVSVPALAMVTFLIYRLYPLLIGRRLRTVPLSSRAADLPEHVVAIIDGMVARAGRPVDIRIALNRPTTGGRAFGHYPRYRVVLDLGLLAQAADDSGPLRAVLAHELMHVRNRDIDLTYLAMSVWWAFLLVVVAPFLAAGLWYPASVAAMSWRVALLVALLWFARAAVLRSREFYADLRAAEAGAGAPLREILRGRAAMERDSRPARMLRAFSYHPAARARLAVLDDAAPLFRLYPSDGFVVGAFVGLAFTPLLMIARMFWTSVMWTGVAVGLIFSALLAGSLGGAIWRQTHHRLAAGRPPGGIAAGAAALAAGILAGQLVTPPLFPINGLTYLVTGAPVAAVGLVAVLFALSYLMLRWVAVCAGGWLPVVRRPRRAYVAGVVVAAVVLGGWLAIWFQMQALMMETRAPADMISLTVFSIALNQPMLVAVAVALLYPALAWTYTRLRRRPDGVPLAASLVPVPVALATVLAVAVASTVVPLAFLEQVRLADRAAAGAQGVNFGGFLPPLVIGAMMSTLVGLVVGLTVGGRRRTSPVVMSTGLASLITGPYVLLMSFAAVWLAECGGWPGALVCLQKMPASTISASGALVGMWFSAVCVAGVAAAAAGSGIRAAVEAARRRPLRTPSPPPRARPVRGVAAMLPFAAVFALFVYVIAHPVFVPYTALGPANAEAIRRQPMPAPNSWTGAVACTTIQRLFNDYTLGDVTQAGGIRSAQAVAAAVGSDNGPLAALGRELAAHMRAAEEREVNDMNQAVSWYCDLTIGSRRPTGAA</sequence>
<feature type="transmembrane region" description="Helical" evidence="11">
    <location>
        <begin position="447"/>
        <end position="467"/>
    </location>
</feature>
<dbReference type="PANTHER" id="PTHR43221">
    <property type="entry name" value="PROTEASE HTPX"/>
    <property type="match status" value="1"/>
</dbReference>
<feature type="transmembrane region" description="Helical" evidence="11">
    <location>
        <begin position="610"/>
        <end position="632"/>
    </location>
</feature>
<gene>
    <name evidence="13" type="ORF">ACFQSB_28995</name>
</gene>
<evidence type="ECO:0000256" key="4">
    <source>
        <dbReference type="ARBA" id="ARBA00022692"/>
    </source>
</evidence>
<evidence type="ECO:0000256" key="3">
    <source>
        <dbReference type="ARBA" id="ARBA00022670"/>
    </source>
</evidence>
<feature type="transmembrane region" description="Helical" evidence="11">
    <location>
        <begin position="652"/>
        <end position="684"/>
    </location>
</feature>
<keyword evidence="7" id="KW-0862">Zinc</keyword>
<name>A0ABW2PB69_9ACTN</name>
<feature type="transmembrane region" description="Helical" evidence="11">
    <location>
        <begin position="525"/>
        <end position="554"/>
    </location>
</feature>
<feature type="transmembrane region" description="Helical" evidence="11">
    <location>
        <begin position="704"/>
        <end position="725"/>
    </location>
</feature>
<feature type="transmembrane region" description="Helical" evidence="11">
    <location>
        <begin position="219"/>
        <end position="239"/>
    </location>
</feature>
<reference evidence="14" key="1">
    <citation type="journal article" date="2019" name="Int. J. Syst. Evol. Microbiol.">
        <title>The Global Catalogue of Microorganisms (GCM) 10K type strain sequencing project: providing services to taxonomists for standard genome sequencing and annotation.</title>
        <authorList>
            <consortium name="The Broad Institute Genomics Platform"/>
            <consortium name="The Broad Institute Genome Sequencing Center for Infectious Disease"/>
            <person name="Wu L."/>
            <person name="Ma J."/>
        </authorList>
    </citation>
    <scope>NUCLEOTIDE SEQUENCE [LARGE SCALE GENOMIC DNA]</scope>
    <source>
        <strain evidence="14">CECT 7649</strain>
    </source>
</reference>
<evidence type="ECO:0000256" key="5">
    <source>
        <dbReference type="ARBA" id="ARBA00022723"/>
    </source>
</evidence>
<evidence type="ECO:0000256" key="7">
    <source>
        <dbReference type="ARBA" id="ARBA00022833"/>
    </source>
</evidence>
<evidence type="ECO:0000313" key="14">
    <source>
        <dbReference type="Proteomes" id="UP001596496"/>
    </source>
</evidence>
<feature type="transmembrane region" description="Helical" evidence="11">
    <location>
        <begin position="574"/>
        <end position="598"/>
    </location>
</feature>
<evidence type="ECO:0000259" key="12">
    <source>
        <dbReference type="Pfam" id="PF01435"/>
    </source>
</evidence>
<accession>A0ABW2PB69</accession>
<comment type="caution">
    <text evidence="13">The sequence shown here is derived from an EMBL/GenBank/DDBJ whole genome shotgun (WGS) entry which is preliminary data.</text>
</comment>
<feature type="transmembrane region" description="Helical" evidence="11">
    <location>
        <begin position="187"/>
        <end position="213"/>
    </location>
</feature>
<feature type="transmembrane region" description="Helical" evidence="11">
    <location>
        <begin position="310"/>
        <end position="331"/>
    </location>
</feature>
<dbReference type="EC" id="3.4.24.-" evidence="13"/>
<dbReference type="RefSeq" id="WP_380830050.1">
    <property type="nucleotide sequence ID" value="NZ_JBHTCG010000025.1"/>
</dbReference>
<keyword evidence="5" id="KW-0479">Metal-binding</keyword>
<feature type="domain" description="Peptidase M48" evidence="12">
    <location>
        <begin position="116"/>
        <end position="297"/>
    </location>
</feature>
<evidence type="ECO:0000256" key="11">
    <source>
        <dbReference type="SAM" id="Phobius"/>
    </source>
</evidence>
<feature type="transmembrane region" description="Helical" evidence="11">
    <location>
        <begin position="370"/>
        <end position="391"/>
    </location>
</feature>
<dbReference type="Proteomes" id="UP001596496">
    <property type="component" value="Unassembled WGS sequence"/>
</dbReference>
<organism evidence="13 14">
    <name type="scientific">Sphaerisporangium rhizosphaerae</name>
    <dbReference type="NCBI Taxonomy" id="2269375"/>
    <lineage>
        <taxon>Bacteria</taxon>
        <taxon>Bacillati</taxon>
        <taxon>Actinomycetota</taxon>
        <taxon>Actinomycetes</taxon>
        <taxon>Streptosporangiales</taxon>
        <taxon>Streptosporangiaceae</taxon>
        <taxon>Sphaerisporangium</taxon>
    </lineage>
</organism>
<keyword evidence="6 13" id="KW-0378">Hydrolase</keyword>
<feature type="transmembrane region" description="Helical" evidence="11">
    <location>
        <begin position="67"/>
        <end position="89"/>
    </location>
</feature>
<evidence type="ECO:0000256" key="10">
    <source>
        <dbReference type="ARBA" id="ARBA00023136"/>
    </source>
</evidence>